<dbReference type="FunFam" id="3.30.230.130:FF:000001">
    <property type="entry name" value="Cullin 4A"/>
    <property type="match status" value="1"/>
</dbReference>
<evidence type="ECO:0000256" key="7">
    <source>
        <dbReference type="ARBA" id="ARBA00022843"/>
    </source>
</evidence>
<evidence type="ECO:0000256" key="6">
    <source>
        <dbReference type="ARBA" id="ARBA00022786"/>
    </source>
</evidence>
<evidence type="ECO:0000256" key="8">
    <source>
        <dbReference type="ARBA" id="ARBA00023204"/>
    </source>
</evidence>
<keyword evidence="3" id="KW-1017">Isopeptide bond</keyword>
<dbReference type="Pfam" id="PF00888">
    <property type="entry name" value="Cullin"/>
    <property type="match status" value="1"/>
</dbReference>
<dbReference type="Pfam" id="PF10557">
    <property type="entry name" value="Cullin_Nedd8"/>
    <property type="match status" value="1"/>
</dbReference>
<dbReference type="FunFam" id="1.20.1310.10:FF:000004">
    <property type="entry name" value="Cullin 4B"/>
    <property type="match status" value="1"/>
</dbReference>
<evidence type="ECO:0000256" key="1">
    <source>
        <dbReference type="ARBA" id="ARBA00004906"/>
    </source>
</evidence>
<evidence type="ECO:0000256" key="10">
    <source>
        <dbReference type="PROSITE-ProRule" id="PRU00330"/>
    </source>
</evidence>
<dbReference type="GO" id="GO:0031464">
    <property type="term" value="C:Cul4A-RING E3 ubiquitin ligase complex"/>
    <property type="evidence" value="ECO:0007669"/>
    <property type="project" value="UniProtKB-ARBA"/>
</dbReference>
<dbReference type="SMART" id="SM00884">
    <property type="entry name" value="Cullin_Nedd8"/>
    <property type="match status" value="1"/>
</dbReference>
<dbReference type="InterPro" id="IPR036317">
    <property type="entry name" value="Cullin_homology_sf"/>
</dbReference>
<dbReference type="Pfam" id="PF26557">
    <property type="entry name" value="Cullin_AB"/>
    <property type="match status" value="1"/>
</dbReference>
<keyword evidence="4" id="KW-0597">Phosphoprotein</keyword>
<name>A0A6G1SH06_9ACAR</name>
<keyword evidence="6" id="KW-0833">Ubl conjugation pathway</keyword>
<evidence type="ECO:0000313" key="13">
    <source>
        <dbReference type="EMBL" id="MDE49784.1"/>
    </source>
</evidence>
<dbReference type="InterPro" id="IPR019559">
    <property type="entry name" value="Cullin_neddylation_domain"/>
</dbReference>
<protein>
    <recommendedName>
        <fullName evidence="9">Cullin-4</fullName>
    </recommendedName>
</protein>
<dbReference type="GO" id="GO:0006281">
    <property type="term" value="P:DNA repair"/>
    <property type="evidence" value="ECO:0007669"/>
    <property type="project" value="UniProtKB-KW"/>
</dbReference>
<dbReference type="InterPro" id="IPR016159">
    <property type="entry name" value="Cullin_repeat-like_dom_sf"/>
</dbReference>
<comment type="pathway">
    <text evidence="1">Protein modification; protein ubiquitination.</text>
</comment>
<keyword evidence="5" id="KW-0227">DNA damage</keyword>
<dbReference type="FunFam" id="1.10.10.10:FF:000050">
    <property type="entry name" value="Cullin 4B"/>
    <property type="match status" value="1"/>
</dbReference>
<evidence type="ECO:0000256" key="4">
    <source>
        <dbReference type="ARBA" id="ARBA00022553"/>
    </source>
</evidence>
<evidence type="ECO:0000259" key="12">
    <source>
        <dbReference type="PROSITE" id="PS50069"/>
    </source>
</evidence>
<dbReference type="Gene3D" id="1.10.10.10">
    <property type="entry name" value="Winged helix-like DNA-binding domain superfamily/Winged helix DNA-binding domain"/>
    <property type="match status" value="1"/>
</dbReference>
<dbReference type="InterPro" id="IPR045093">
    <property type="entry name" value="Cullin"/>
</dbReference>
<dbReference type="FunFam" id="1.20.1310.10:FF:000003">
    <property type="entry name" value="Cullin 4A"/>
    <property type="match status" value="1"/>
</dbReference>
<evidence type="ECO:0000256" key="9">
    <source>
        <dbReference type="ARBA" id="ARBA00069613"/>
    </source>
</evidence>
<evidence type="ECO:0000256" key="2">
    <source>
        <dbReference type="ARBA" id="ARBA00006019"/>
    </source>
</evidence>
<evidence type="ECO:0000256" key="11">
    <source>
        <dbReference type="RuleBase" id="RU003829"/>
    </source>
</evidence>
<dbReference type="GO" id="GO:0006511">
    <property type="term" value="P:ubiquitin-dependent protein catabolic process"/>
    <property type="evidence" value="ECO:0007669"/>
    <property type="project" value="InterPro"/>
</dbReference>
<keyword evidence="7" id="KW-0832">Ubl conjugation</keyword>
<dbReference type="Gene3D" id="1.20.1310.10">
    <property type="entry name" value="Cullin Repeats"/>
    <property type="match status" value="4"/>
</dbReference>
<dbReference type="PANTHER" id="PTHR11932">
    <property type="entry name" value="CULLIN"/>
    <property type="match status" value="1"/>
</dbReference>
<dbReference type="InterPro" id="IPR016157">
    <property type="entry name" value="Cullin_CS"/>
</dbReference>
<dbReference type="InterPro" id="IPR036388">
    <property type="entry name" value="WH-like_DNA-bd_sf"/>
</dbReference>
<dbReference type="EMBL" id="GGYP01005013">
    <property type="protein sequence ID" value="MDE49784.1"/>
    <property type="molecule type" value="Transcribed_RNA"/>
</dbReference>
<organism evidence="13">
    <name type="scientific">Aceria tosichella</name>
    <name type="common">wheat curl mite</name>
    <dbReference type="NCBI Taxonomy" id="561515"/>
    <lineage>
        <taxon>Eukaryota</taxon>
        <taxon>Metazoa</taxon>
        <taxon>Ecdysozoa</taxon>
        <taxon>Arthropoda</taxon>
        <taxon>Chelicerata</taxon>
        <taxon>Arachnida</taxon>
        <taxon>Acari</taxon>
        <taxon>Acariformes</taxon>
        <taxon>Trombidiformes</taxon>
        <taxon>Prostigmata</taxon>
        <taxon>Eupodina</taxon>
        <taxon>Eriophyoidea</taxon>
        <taxon>Eriophyidae</taxon>
        <taxon>Eriophyinae</taxon>
        <taxon>Aceriini</taxon>
        <taxon>Aceria</taxon>
    </lineage>
</organism>
<evidence type="ECO:0000256" key="3">
    <source>
        <dbReference type="ARBA" id="ARBA00022499"/>
    </source>
</evidence>
<gene>
    <name evidence="13" type="primary">CUL4B</name>
    <name evidence="13" type="ORF">g.14830</name>
</gene>
<dbReference type="GO" id="GO:0005634">
    <property type="term" value="C:nucleus"/>
    <property type="evidence" value="ECO:0007669"/>
    <property type="project" value="UniProtKB-ARBA"/>
</dbReference>
<reference evidence="13" key="1">
    <citation type="submission" date="2018-10" db="EMBL/GenBank/DDBJ databases">
        <title>Transcriptome assembly of Aceria tosichella (Wheat curl mite) Type 2.</title>
        <authorList>
            <person name="Scully E.D."/>
            <person name="Geib S.M."/>
            <person name="Palmer N.A."/>
            <person name="Gupta A.K."/>
            <person name="Sarath G."/>
            <person name="Tatineni S."/>
        </authorList>
    </citation>
    <scope>NUCLEOTIDE SEQUENCE</scope>
    <source>
        <strain evidence="13">LincolnNE</strain>
    </source>
</reference>
<dbReference type="GO" id="GO:0031625">
    <property type="term" value="F:ubiquitin protein ligase binding"/>
    <property type="evidence" value="ECO:0007669"/>
    <property type="project" value="InterPro"/>
</dbReference>
<dbReference type="SUPFAM" id="SSF75632">
    <property type="entry name" value="Cullin homology domain"/>
    <property type="match status" value="1"/>
</dbReference>
<dbReference type="InterPro" id="IPR059120">
    <property type="entry name" value="Cullin-like_AB"/>
</dbReference>
<dbReference type="SMART" id="SM00182">
    <property type="entry name" value="CULLIN"/>
    <property type="match status" value="1"/>
</dbReference>
<dbReference type="FunFam" id="1.20.1310.10:FF:000001">
    <property type="entry name" value="Cullin 3"/>
    <property type="match status" value="1"/>
</dbReference>
<dbReference type="InterPro" id="IPR036390">
    <property type="entry name" value="WH_DNA-bd_sf"/>
</dbReference>
<dbReference type="PROSITE" id="PS01256">
    <property type="entry name" value="CULLIN_1"/>
    <property type="match status" value="1"/>
</dbReference>
<accession>A0A6G1SH06</accession>
<dbReference type="AlphaFoldDB" id="A0A6G1SH06"/>
<dbReference type="PROSITE" id="PS50069">
    <property type="entry name" value="CULLIN_2"/>
    <property type="match status" value="1"/>
</dbReference>
<feature type="domain" description="Cullin family profile" evidence="12">
    <location>
        <begin position="366"/>
        <end position="595"/>
    </location>
</feature>
<dbReference type="SUPFAM" id="SSF46785">
    <property type="entry name" value="Winged helix' DNA-binding domain"/>
    <property type="match status" value="1"/>
</dbReference>
<keyword evidence="8" id="KW-0234">DNA repair</keyword>
<sequence>MKRVLGCKRFQQNKWQNRVAENKADDILENATRTLQNDQTVTATYETLYSYIADLLNPGYAKNLCQRLEILTDEHTRDVLDKFKQNDYEQIHFLNEMNSTWKSYCRHLSMIRGIYLFLDRKFVLSDTTVMSIWDLGIDKFKNYFLSNTVVQKRTVSEILTLIERERRGGVMERVLIKDTLGMLSSLSLYRQLFEPKFFEETRHLYMVESQNNIANLDVPSYLVYVGRIINEESDRAAMYLEKITHMPLIAIVEKELIANHLTTILTKGLDQLLDDLRMDDLRLLFDLCKRVDCGLTELISYFNKHVKERALVIVTNVDRDKTMVQDLLEFKERMDRVVDECFQKEEKFVYALREAFENSINRRPNRPAELIAKYIDAKLKSGNKEASEDELEKMLDKILVLFRFIHGKDVFEAFYKKDLAKRLLVNKSASVDAEKSMLSRLKQECGGAFTSKLEGMFRDIETSRDMMTQFKNYMQSQRIESLIDMHVYVLTMGFWPTYQPVEVNLPYQLKKHQLAFQTFYTAKHSGRKLQWQPNLDHCSLIATYSKSRKHEFILSLFQALVLLLFNDKDEYTYEEILDAVKIEPVELNRTLQSLACGKVRVLSKEPKGKDIANGDKFCYIPGFKNQLYKIKINQVQLKETQEEQSMTEERVFQDRQYQIDAAIVRIMKTRKKLSHNNLAAEVFEHLRFPVRGHDLKVRIESLIERDYLHRSQENPNEYNYVA</sequence>
<dbReference type="Gene3D" id="3.30.230.130">
    <property type="entry name" value="Cullin, Chain C, Domain 2"/>
    <property type="match status" value="1"/>
</dbReference>
<dbReference type="GO" id="GO:0042254">
    <property type="term" value="P:ribosome biogenesis"/>
    <property type="evidence" value="ECO:0007669"/>
    <property type="project" value="UniProtKB-ARBA"/>
</dbReference>
<proteinExistence type="inferred from homology"/>
<dbReference type="InterPro" id="IPR016158">
    <property type="entry name" value="Cullin_homology"/>
</dbReference>
<dbReference type="SUPFAM" id="SSF74788">
    <property type="entry name" value="Cullin repeat-like"/>
    <property type="match status" value="1"/>
</dbReference>
<evidence type="ECO:0000256" key="5">
    <source>
        <dbReference type="ARBA" id="ARBA00022763"/>
    </source>
</evidence>
<dbReference type="InterPro" id="IPR001373">
    <property type="entry name" value="Cullin_N"/>
</dbReference>
<comment type="similarity">
    <text evidence="2 10 11">Belongs to the cullin family.</text>
</comment>